<reference evidence="2 3" key="1">
    <citation type="submission" date="2018-10" db="EMBL/GenBank/DDBJ databases">
        <title>Genomic Encyclopedia of Archaeal and Bacterial Type Strains, Phase II (KMG-II): from individual species to whole genera.</title>
        <authorList>
            <person name="Goeker M."/>
        </authorList>
    </citation>
    <scope>NUCLEOTIDE SEQUENCE [LARGE SCALE GENOMIC DNA]</scope>
    <source>
        <strain evidence="2 3">DSM 45657</strain>
    </source>
</reference>
<dbReference type="Gene3D" id="3.60.10.10">
    <property type="entry name" value="Endonuclease/exonuclease/phosphatase"/>
    <property type="match status" value="1"/>
</dbReference>
<dbReference type="EMBL" id="RCDD01000003">
    <property type="protein sequence ID" value="RLK58212.1"/>
    <property type="molecule type" value="Genomic_DNA"/>
</dbReference>
<keyword evidence="2" id="KW-0255">Endonuclease</keyword>
<evidence type="ECO:0000313" key="2">
    <source>
        <dbReference type="EMBL" id="RLK58212.1"/>
    </source>
</evidence>
<dbReference type="AlphaFoldDB" id="A0A421B1I9"/>
<dbReference type="InterPro" id="IPR005135">
    <property type="entry name" value="Endo/exonuclease/phosphatase"/>
</dbReference>
<comment type="caution">
    <text evidence="2">The sequence shown here is derived from an EMBL/GenBank/DDBJ whole genome shotgun (WGS) entry which is preliminary data.</text>
</comment>
<proteinExistence type="predicted"/>
<protein>
    <submittedName>
        <fullName evidence="2">Endonuclease/exonuclease/phosphatase family protein</fullName>
    </submittedName>
</protein>
<evidence type="ECO:0000313" key="3">
    <source>
        <dbReference type="Proteomes" id="UP000282454"/>
    </source>
</evidence>
<dbReference type="Pfam" id="PF03372">
    <property type="entry name" value="Exo_endo_phos"/>
    <property type="match status" value="1"/>
</dbReference>
<keyword evidence="2" id="KW-0269">Exonuclease</keyword>
<dbReference type="GO" id="GO:0004527">
    <property type="term" value="F:exonuclease activity"/>
    <property type="evidence" value="ECO:0007669"/>
    <property type="project" value="UniProtKB-KW"/>
</dbReference>
<dbReference type="InterPro" id="IPR036691">
    <property type="entry name" value="Endo/exonu/phosph_ase_sf"/>
</dbReference>
<keyword evidence="3" id="KW-1185">Reference proteome</keyword>
<gene>
    <name evidence="2" type="ORF">CLV68_4306</name>
</gene>
<evidence type="ECO:0000259" key="1">
    <source>
        <dbReference type="Pfam" id="PF03372"/>
    </source>
</evidence>
<sequence>MRARGVWLSAVVAVGVVAGGAEPAGAVGVTDYSFATWNMQGANYEGISKWGTDLDTILGVVPLVQSYNVVALQEAGSLGDIDRGALAFPPRWACQHHVKGLRRARRCIWLIEVNGVTYPRTLYFVESEDRELTAGDQNRKDNLAFVVKHAAVDVVDWDYLPPVRSDEFHDGDRGLLQLTLADGTTIHTAHADASPPGANAGALVTKVRAANTGKNWVLLGDFNIEPKYLRPLLGPTERLSATAERTMRPSRKVYDYMIWSDRRTADVMKAKVVPDRVVAGKTILYRSDHHPVRFAKQN</sequence>
<dbReference type="Proteomes" id="UP000282454">
    <property type="component" value="Unassembled WGS sequence"/>
</dbReference>
<keyword evidence="2" id="KW-0540">Nuclease</keyword>
<keyword evidence="2" id="KW-0378">Hydrolase</keyword>
<name>A0A421B1I9_9PSEU</name>
<dbReference type="SUPFAM" id="SSF56219">
    <property type="entry name" value="DNase I-like"/>
    <property type="match status" value="1"/>
</dbReference>
<organism evidence="2 3">
    <name type="scientific">Actinokineospora cianjurensis</name>
    <dbReference type="NCBI Taxonomy" id="585224"/>
    <lineage>
        <taxon>Bacteria</taxon>
        <taxon>Bacillati</taxon>
        <taxon>Actinomycetota</taxon>
        <taxon>Actinomycetes</taxon>
        <taxon>Pseudonocardiales</taxon>
        <taxon>Pseudonocardiaceae</taxon>
        <taxon>Actinokineospora</taxon>
    </lineage>
</organism>
<accession>A0A421B1I9</accession>
<feature type="domain" description="Endonuclease/exonuclease/phosphatase" evidence="1">
    <location>
        <begin position="35"/>
        <end position="289"/>
    </location>
</feature>
<dbReference type="GO" id="GO:0004519">
    <property type="term" value="F:endonuclease activity"/>
    <property type="evidence" value="ECO:0007669"/>
    <property type="project" value="UniProtKB-KW"/>
</dbReference>